<reference evidence="1 2" key="1">
    <citation type="submission" date="2018-10" db="EMBL/GenBank/DDBJ databases">
        <title>Genomic Encyclopedia of Archaeal and Bacterial Type Strains, Phase II (KMG-II): from individual species to whole genera.</title>
        <authorList>
            <person name="Goeker M."/>
        </authorList>
    </citation>
    <scope>NUCLEOTIDE SEQUENCE [LARGE SCALE GENOMIC DNA]</scope>
    <source>
        <strain evidence="1 2">DSM 14954</strain>
    </source>
</reference>
<evidence type="ECO:0000313" key="2">
    <source>
        <dbReference type="Proteomes" id="UP000278962"/>
    </source>
</evidence>
<protein>
    <recommendedName>
        <fullName evidence="3">BPP domain-containing protein</fullName>
    </recommendedName>
</protein>
<keyword evidence="2" id="KW-1185">Reference proteome</keyword>
<organism evidence="1 2">
    <name type="scientific">Solirubrobacter pauli</name>
    <dbReference type="NCBI Taxonomy" id="166793"/>
    <lineage>
        <taxon>Bacteria</taxon>
        <taxon>Bacillati</taxon>
        <taxon>Actinomycetota</taxon>
        <taxon>Thermoleophilia</taxon>
        <taxon>Solirubrobacterales</taxon>
        <taxon>Solirubrobacteraceae</taxon>
        <taxon>Solirubrobacter</taxon>
    </lineage>
</organism>
<accession>A0A660L246</accession>
<evidence type="ECO:0008006" key="3">
    <source>
        <dbReference type="Google" id="ProtNLM"/>
    </source>
</evidence>
<dbReference type="Proteomes" id="UP000278962">
    <property type="component" value="Unassembled WGS sequence"/>
</dbReference>
<comment type="caution">
    <text evidence="1">The sequence shown here is derived from an EMBL/GenBank/DDBJ whole genome shotgun (WGS) entry which is preliminary data.</text>
</comment>
<dbReference type="InterPro" id="IPR015943">
    <property type="entry name" value="WD40/YVTN_repeat-like_dom_sf"/>
</dbReference>
<evidence type="ECO:0000313" key="1">
    <source>
        <dbReference type="EMBL" id="RKQ87385.1"/>
    </source>
</evidence>
<sequence>MAEAQLPDPAGPPSANVAEGAPKLATCRDQLATQWLADKAQLAVLCGRERTVDVYDVASGKRVGSTGAGIGPTDLVSDGKDAMYVVDSEGDALLVYRRSPFQLIRRVHIIGGPYAIAFDRERWGLDITLSDKTVVHYKAGWRPVLERTR</sequence>
<proteinExistence type="predicted"/>
<gene>
    <name evidence="1" type="ORF">C8N24_5406</name>
</gene>
<dbReference type="EMBL" id="RBIL01000002">
    <property type="protein sequence ID" value="RKQ87385.1"/>
    <property type="molecule type" value="Genomic_DNA"/>
</dbReference>
<name>A0A660L246_9ACTN</name>
<dbReference type="Gene3D" id="2.130.10.10">
    <property type="entry name" value="YVTN repeat-like/Quinoprotein amine dehydrogenase"/>
    <property type="match status" value="1"/>
</dbReference>
<dbReference type="SUPFAM" id="SSF63829">
    <property type="entry name" value="Calcium-dependent phosphotriesterase"/>
    <property type="match status" value="1"/>
</dbReference>
<dbReference type="AlphaFoldDB" id="A0A660L246"/>